<dbReference type="PANTHER" id="PTHR11895:SF172">
    <property type="entry name" value="GLUTAMYL-TRNA(GLN) AMIDOTRANSFERASE"/>
    <property type="match status" value="1"/>
</dbReference>
<comment type="caution">
    <text evidence="2">The sequence shown here is derived from an EMBL/GenBank/DDBJ whole genome shotgun (WGS) entry which is preliminary data.</text>
</comment>
<dbReference type="InterPro" id="IPR000120">
    <property type="entry name" value="Amidase"/>
</dbReference>
<sequence>MTPSAITSTAAEITAHFQRGVITAQEVVTATLERIQTQNERLNCFTTVLASSALEAAATLDRKQATGEPVGPLAGVPFAVKNLFDIAGTVTLAGSKINQANLPATQDATAVARLKAAGAILVGALNMDEYAYGFVTVNEHYDATPNPHDLTRISGGSSGGSAAAVAAGLVPLTLGSDTNGSIRVPAALCGVYGLKPTYGRLSRAGAFLFSSSLDHIGPFGRSVADVANAFQILQGPDARDPICTDRPEIIPDLSGDMAGMRVAIATDHFAKGMAPTVAQALDKVVTALNVTRTVTIPEAARARAAAYLITASEGSQLHLSRLQTQPQDFDSATCDRFLAGALIPSSWYIQAQRFRRWYRDQVRELFKTVDLIVAPTTPCPAPLIEQTTMELDGETVLVRPHLGFYTQPLSFIGLPVLSVPVHLPGELPVGVQLIARPYDEQSLFTAAVALEQAGITQAPLAMTSALE</sequence>
<dbReference type="InterPro" id="IPR036928">
    <property type="entry name" value="AS_sf"/>
</dbReference>
<dbReference type="SUPFAM" id="SSF75304">
    <property type="entry name" value="Amidase signature (AS) enzymes"/>
    <property type="match status" value="1"/>
</dbReference>
<evidence type="ECO:0000313" key="2">
    <source>
        <dbReference type="EMBL" id="NEZ58642.1"/>
    </source>
</evidence>
<dbReference type="InterPro" id="IPR014087">
    <property type="entry name" value="Carboxybiuret_hydro_AtzE"/>
</dbReference>
<keyword evidence="3" id="KW-1185">Reference proteome</keyword>
<dbReference type="NCBIfam" id="TIGR02715">
    <property type="entry name" value="amido_AtzE"/>
    <property type="match status" value="1"/>
</dbReference>
<dbReference type="Gene3D" id="3.90.1300.10">
    <property type="entry name" value="Amidase signature (AS) domain"/>
    <property type="match status" value="1"/>
</dbReference>
<feature type="domain" description="Amidase" evidence="1">
    <location>
        <begin position="26"/>
        <end position="443"/>
    </location>
</feature>
<evidence type="ECO:0000313" key="3">
    <source>
        <dbReference type="Proteomes" id="UP000481033"/>
    </source>
</evidence>
<dbReference type="EMBL" id="QXHD01000004">
    <property type="protein sequence ID" value="NEZ58642.1"/>
    <property type="molecule type" value="Genomic_DNA"/>
</dbReference>
<dbReference type="RefSeq" id="WP_163701341.1">
    <property type="nucleotide sequence ID" value="NZ_QXHD01000004.1"/>
</dbReference>
<name>A0A6M0RS89_9CYAN</name>
<evidence type="ECO:0000259" key="1">
    <source>
        <dbReference type="Pfam" id="PF01425"/>
    </source>
</evidence>
<gene>
    <name evidence="2" type="ORF">DXZ20_23950</name>
</gene>
<dbReference type="Pfam" id="PF01425">
    <property type="entry name" value="Amidase"/>
    <property type="match status" value="1"/>
</dbReference>
<reference evidence="2 3" key="1">
    <citation type="journal article" date="2020" name="Microb. Ecol.">
        <title>Ecogenomics of the Marine Benthic Filamentous Cyanobacterium Adonisia.</title>
        <authorList>
            <person name="Walter J.M."/>
            <person name="Coutinho F.H."/>
            <person name="Leomil L."/>
            <person name="Hargreaves P.I."/>
            <person name="Campeao M.E."/>
            <person name="Vieira V.V."/>
            <person name="Silva B.S."/>
            <person name="Fistarol G.O."/>
            <person name="Salomon P.S."/>
            <person name="Sawabe T."/>
            <person name="Mino S."/>
            <person name="Hosokawa M."/>
            <person name="Miyashita H."/>
            <person name="Maruyama F."/>
            <person name="van Verk M.C."/>
            <person name="Dutilh B.E."/>
            <person name="Thompson C.C."/>
            <person name="Thompson F.L."/>
        </authorList>
    </citation>
    <scope>NUCLEOTIDE SEQUENCE [LARGE SCALE GENOMIC DNA]</scope>
    <source>
        <strain evidence="2 3">CCMR0081</strain>
    </source>
</reference>
<dbReference type="PANTHER" id="PTHR11895">
    <property type="entry name" value="TRANSAMIDASE"/>
    <property type="match status" value="1"/>
</dbReference>
<organism evidence="2 3">
    <name type="scientific">Adonisia turfae CCMR0081</name>
    <dbReference type="NCBI Taxonomy" id="2292702"/>
    <lineage>
        <taxon>Bacteria</taxon>
        <taxon>Bacillati</taxon>
        <taxon>Cyanobacteriota</taxon>
        <taxon>Adonisia</taxon>
        <taxon>Adonisia turfae</taxon>
    </lineage>
</organism>
<proteinExistence type="predicted"/>
<protein>
    <submittedName>
        <fullName evidence="2">AtzE family amidohydrolase</fullName>
    </submittedName>
</protein>
<dbReference type="GO" id="GO:0016787">
    <property type="term" value="F:hydrolase activity"/>
    <property type="evidence" value="ECO:0007669"/>
    <property type="project" value="UniProtKB-KW"/>
</dbReference>
<dbReference type="NCBIfam" id="NF006631">
    <property type="entry name" value="PRK09201.1"/>
    <property type="match status" value="1"/>
</dbReference>
<dbReference type="Proteomes" id="UP000481033">
    <property type="component" value="Unassembled WGS sequence"/>
</dbReference>
<keyword evidence="2" id="KW-0378">Hydrolase</keyword>
<dbReference type="AlphaFoldDB" id="A0A6M0RS89"/>
<accession>A0A6M0RS89</accession>
<dbReference type="InterPro" id="IPR023631">
    <property type="entry name" value="Amidase_dom"/>
</dbReference>